<evidence type="ECO:0000313" key="1">
    <source>
        <dbReference type="EMBL" id="CAG8654310.1"/>
    </source>
</evidence>
<organism evidence="1 2">
    <name type="scientific">Ambispora leptoticha</name>
    <dbReference type="NCBI Taxonomy" id="144679"/>
    <lineage>
        <taxon>Eukaryota</taxon>
        <taxon>Fungi</taxon>
        <taxon>Fungi incertae sedis</taxon>
        <taxon>Mucoromycota</taxon>
        <taxon>Glomeromycotina</taxon>
        <taxon>Glomeromycetes</taxon>
        <taxon>Archaeosporales</taxon>
        <taxon>Ambisporaceae</taxon>
        <taxon>Ambispora</taxon>
    </lineage>
</organism>
<evidence type="ECO:0000313" key="2">
    <source>
        <dbReference type="Proteomes" id="UP000789508"/>
    </source>
</evidence>
<feature type="non-terminal residue" evidence="1">
    <location>
        <position position="75"/>
    </location>
</feature>
<reference evidence="1" key="1">
    <citation type="submission" date="2021-06" db="EMBL/GenBank/DDBJ databases">
        <authorList>
            <person name="Kallberg Y."/>
            <person name="Tangrot J."/>
            <person name="Rosling A."/>
        </authorList>
    </citation>
    <scope>NUCLEOTIDE SEQUENCE</scope>
    <source>
        <strain evidence="1">FL130A</strain>
    </source>
</reference>
<gene>
    <name evidence="1" type="ORF">ALEPTO_LOCUS10120</name>
</gene>
<keyword evidence="2" id="KW-1185">Reference proteome</keyword>
<accession>A0A9N9DYW3</accession>
<protein>
    <submittedName>
        <fullName evidence="1">189_t:CDS:1</fullName>
    </submittedName>
</protein>
<dbReference type="Proteomes" id="UP000789508">
    <property type="component" value="Unassembled WGS sequence"/>
</dbReference>
<name>A0A9N9DYW3_9GLOM</name>
<proteinExistence type="predicted"/>
<dbReference type="OrthoDB" id="2411687at2759"/>
<dbReference type="AlphaFoldDB" id="A0A9N9DYW3"/>
<comment type="caution">
    <text evidence="1">The sequence shown here is derived from an EMBL/GenBank/DDBJ whole genome shotgun (WGS) entry which is preliminary data.</text>
</comment>
<sequence length="75" mass="8623">MDLLQVEGFQNLLTGLDKFFEEESVMSLNNDNHMEIFSSASLENTDIIRATSSFHESLMFSNVIVKRSSEEEEIF</sequence>
<dbReference type="EMBL" id="CAJVPS010009933">
    <property type="protein sequence ID" value="CAG8654310.1"/>
    <property type="molecule type" value="Genomic_DNA"/>
</dbReference>